<dbReference type="AlphaFoldDB" id="A0A1H2TBW3"/>
<dbReference type="Pfam" id="PF03473">
    <property type="entry name" value="MOSC"/>
    <property type="match status" value="1"/>
</dbReference>
<dbReference type="Proteomes" id="UP000243778">
    <property type="component" value="Unassembled WGS sequence"/>
</dbReference>
<reference evidence="3" key="1">
    <citation type="submission" date="2016-10" db="EMBL/GenBank/DDBJ databases">
        <authorList>
            <person name="Varghese N."/>
            <person name="Submissions S."/>
        </authorList>
    </citation>
    <scope>NUCLEOTIDE SEQUENCE [LARGE SCALE GENOMIC DNA]</scope>
    <source>
        <strain evidence="3">NRRL B-59562</strain>
    </source>
</reference>
<dbReference type="EMBL" id="FNNU01000001">
    <property type="protein sequence ID" value="SDW41310.1"/>
    <property type="molecule type" value="Genomic_DNA"/>
</dbReference>
<accession>A0A1H2TBW3</accession>
<feature type="domain" description="MOSC" evidence="1">
    <location>
        <begin position="28"/>
        <end position="163"/>
    </location>
</feature>
<dbReference type="PANTHER" id="PTHR30212">
    <property type="entry name" value="PROTEIN YIIM"/>
    <property type="match status" value="1"/>
</dbReference>
<dbReference type="PROSITE" id="PS51340">
    <property type="entry name" value="MOSC"/>
    <property type="match status" value="1"/>
</dbReference>
<dbReference type="RefSeq" id="WP_090225007.1">
    <property type="nucleotide sequence ID" value="NZ_FNNU01000001.1"/>
</dbReference>
<dbReference type="GO" id="GO:0003824">
    <property type="term" value="F:catalytic activity"/>
    <property type="evidence" value="ECO:0007669"/>
    <property type="project" value="InterPro"/>
</dbReference>
<name>A0A1H2TBW3_9PSED</name>
<dbReference type="STRING" id="1007099.SAMN05216287_0935"/>
<dbReference type="InterPro" id="IPR011037">
    <property type="entry name" value="Pyrv_Knase-like_insert_dom_sf"/>
</dbReference>
<dbReference type="GO" id="GO:0030151">
    <property type="term" value="F:molybdenum ion binding"/>
    <property type="evidence" value="ECO:0007669"/>
    <property type="project" value="InterPro"/>
</dbReference>
<evidence type="ECO:0000313" key="2">
    <source>
        <dbReference type="EMBL" id="SDW41310.1"/>
    </source>
</evidence>
<keyword evidence="3" id="KW-1185">Reference proteome</keyword>
<evidence type="ECO:0000313" key="3">
    <source>
        <dbReference type="Proteomes" id="UP000243778"/>
    </source>
</evidence>
<dbReference type="InterPro" id="IPR005302">
    <property type="entry name" value="MoCF_Sase_C"/>
</dbReference>
<dbReference type="Pfam" id="PF03475">
    <property type="entry name" value="YiiM_3-alpha"/>
    <property type="match status" value="1"/>
</dbReference>
<dbReference type="Gene3D" id="2.40.33.20">
    <property type="entry name" value="PK beta-barrel domain-like"/>
    <property type="match status" value="1"/>
</dbReference>
<organism evidence="2 3">
    <name type="scientific">Pseudomonas kuykendallii</name>
    <dbReference type="NCBI Taxonomy" id="1007099"/>
    <lineage>
        <taxon>Bacteria</taxon>
        <taxon>Pseudomonadati</taxon>
        <taxon>Pseudomonadota</taxon>
        <taxon>Gammaproteobacteria</taxon>
        <taxon>Pseudomonadales</taxon>
        <taxon>Pseudomonadaceae</taxon>
        <taxon>Pseudomonas</taxon>
    </lineage>
</organism>
<dbReference type="OrthoDB" id="9786134at2"/>
<proteinExistence type="predicted"/>
<sequence>MKAIKVNGLFIGKAKEIGVGLVSATDKQPINHRLWLWPQGLGSDEQGDIRFHGGPERVLHHYPAEHYAHWKRVLPQIDWKAPDFGENLSTYGLLENRVCIGDVFRWGDALLQVSQPRSPCYRLSHRSGIAEMPQWAQESGRFGWYYRVLKAGFVSPENGLQLVQRNYPGLTVAQAIRSFYQAPLERAGLQQLVSCHDLSVRWRDTAARRLATGRIEDWSARLYGQAPEGLRA</sequence>
<gene>
    <name evidence="2" type="ORF">SAMN05216287_0935</name>
</gene>
<dbReference type="InterPro" id="IPR052353">
    <property type="entry name" value="Benzoxazolinone_Detox_Enz"/>
</dbReference>
<dbReference type="PANTHER" id="PTHR30212:SF2">
    <property type="entry name" value="PROTEIN YIIM"/>
    <property type="match status" value="1"/>
</dbReference>
<dbReference type="GO" id="GO:0030170">
    <property type="term" value="F:pyridoxal phosphate binding"/>
    <property type="evidence" value="ECO:0007669"/>
    <property type="project" value="InterPro"/>
</dbReference>
<dbReference type="SUPFAM" id="SSF50800">
    <property type="entry name" value="PK beta-barrel domain-like"/>
    <property type="match status" value="1"/>
</dbReference>
<dbReference type="InterPro" id="IPR005163">
    <property type="entry name" value="Tri_helical_YiiM-like"/>
</dbReference>
<evidence type="ECO:0000259" key="1">
    <source>
        <dbReference type="PROSITE" id="PS51340"/>
    </source>
</evidence>
<protein>
    <submittedName>
        <fullName evidence="2">MOSC domain-containing protein YiiM</fullName>
    </submittedName>
</protein>